<keyword evidence="3" id="KW-1185">Reference proteome</keyword>
<organism evidence="2 3">
    <name type="scientific">Streptomyces mutabilis</name>
    <dbReference type="NCBI Taxonomy" id="67332"/>
    <lineage>
        <taxon>Bacteria</taxon>
        <taxon>Bacillati</taxon>
        <taxon>Actinomycetota</taxon>
        <taxon>Actinomycetes</taxon>
        <taxon>Kitasatosporales</taxon>
        <taxon>Streptomycetaceae</taxon>
        <taxon>Streptomyces</taxon>
    </lineage>
</organism>
<dbReference type="SUPFAM" id="SSF54427">
    <property type="entry name" value="NTF2-like"/>
    <property type="match status" value="1"/>
</dbReference>
<dbReference type="Gene3D" id="3.10.450.50">
    <property type="match status" value="1"/>
</dbReference>
<evidence type="ECO:0000259" key="1">
    <source>
        <dbReference type="Pfam" id="PF13577"/>
    </source>
</evidence>
<dbReference type="EMBL" id="JNFQ01000006">
    <property type="protein sequence ID" value="KFG71584.1"/>
    <property type="molecule type" value="Genomic_DNA"/>
</dbReference>
<dbReference type="STRING" id="1915400.FM21_32840"/>
<comment type="caution">
    <text evidence="2">The sequence shown here is derived from an EMBL/GenBank/DDBJ whole genome shotgun (WGS) entry which is preliminary data.</text>
</comment>
<feature type="domain" description="SnoaL-like" evidence="1">
    <location>
        <begin position="14"/>
        <end position="143"/>
    </location>
</feature>
<dbReference type="InterPro" id="IPR032710">
    <property type="entry name" value="NTF2-like_dom_sf"/>
</dbReference>
<protein>
    <recommendedName>
        <fullName evidence="1">SnoaL-like domain-containing protein</fullName>
    </recommendedName>
</protein>
<evidence type="ECO:0000313" key="3">
    <source>
        <dbReference type="Proteomes" id="UP000029095"/>
    </source>
</evidence>
<evidence type="ECO:0000313" key="2">
    <source>
        <dbReference type="EMBL" id="KFG71584.1"/>
    </source>
</evidence>
<dbReference type="RefSeq" id="WP_043384986.1">
    <property type="nucleotide sequence ID" value="NZ_KN039949.1"/>
</dbReference>
<dbReference type="CDD" id="cd00531">
    <property type="entry name" value="NTF2_like"/>
    <property type="match status" value="1"/>
</dbReference>
<proteinExistence type="predicted"/>
<dbReference type="InterPro" id="IPR037401">
    <property type="entry name" value="SnoaL-like"/>
</dbReference>
<sequence>MTVSPPQAPYVCAELYAQIQQFYSRQMNLLDGSAADPVAWSQTFTEDAVLGSNFQETPDTGRAAILKSMRDALAHISAQGTGDFRHWLAMIDVQPQPDGTLRTRYYGLAMATPEGGSLKIRGHVLCRDELVRRAGRWLVRRRHLEADGVPA</sequence>
<reference evidence="2 3" key="1">
    <citation type="submission" date="2014-05" db="EMBL/GenBank/DDBJ databases">
        <title>Complete genome sequence of the Streptomyces mutabilis TRM45540.</title>
        <authorList>
            <person name="Luo X."/>
            <person name="Zhang L."/>
        </authorList>
    </citation>
    <scope>NUCLEOTIDE SEQUENCE [LARGE SCALE GENOMIC DNA]</scope>
    <source>
        <strain evidence="2 3">TRM45540</strain>
    </source>
</reference>
<dbReference type="Pfam" id="PF13577">
    <property type="entry name" value="SnoaL_4"/>
    <property type="match status" value="1"/>
</dbReference>
<dbReference type="AlphaFoldDB" id="A0A086MRR6"/>
<accession>A0A086MRR6</accession>
<dbReference type="Proteomes" id="UP000029095">
    <property type="component" value="Unassembled WGS sequence"/>
</dbReference>
<dbReference type="HOGENOM" id="CLU_144131_0_0_11"/>
<name>A0A086MRR6_9ACTN</name>
<gene>
    <name evidence="2" type="ORF">FM21_32840</name>
</gene>